<dbReference type="EMBL" id="UOEO01000008">
    <property type="protein sequence ID" value="VAW14423.1"/>
    <property type="molecule type" value="Genomic_DNA"/>
</dbReference>
<name>A0A3B0TE62_9ZZZZ</name>
<organism evidence="1">
    <name type="scientific">hydrothermal vent metagenome</name>
    <dbReference type="NCBI Taxonomy" id="652676"/>
    <lineage>
        <taxon>unclassified sequences</taxon>
        <taxon>metagenomes</taxon>
        <taxon>ecological metagenomes</taxon>
    </lineage>
</organism>
<dbReference type="AlphaFoldDB" id="A0A3B0TE62"/>
<dbReference type="InterPro" id="IPR029063">
    <property type="entry name" value="SAM-dependent_MTases_sf"/>
</dbReference>
<dbReference type="Gene3D" id="3.40.50.150">
    <property type="entry name" value="Vaccinia Virus protein VP39"/>
    <property type="match status" value="1"/>
</dbReference>
<gene>
    <name evidence="1" type="ORF">MNBD_ALPHA12-1743</name>
</gene>
<evidence type="ECO:0000313" key="1">
    <source>
        <dbReference type="EMBL" id="VAW14423.1"/>
    </source>
</evidence>
<dbReference type="SUPFAM" id="SSF53335">
    <property type="entry name" value="S-adenosyl-L-methionine-dependent methyltransferases"/>
    <property type="match status" value="1"/>
</dbReference>
<sequence>MSTPRNGAVSDRRPTTRDAFLGGRVFALQPQNGFRAGIDSVLLAAAVAKSSASIVELGSGAGVASICALSDLAAASATLLDNQATMVELAISNLA</sequence>
<protein>
    <recommendedName>
        <fullName evidence="2">Methyltransferase</fullName>
    </recommendedName>
</protein>
<proteinExistence type="predicted"/>
<feature type="non-terminal residue" evidence="1">
    <location>
        <position position="95"/>
    </location>
</feature>
<accession>A0A3B0TE62</accession>
<reference evidence="1" key="1">
    <citation type="submission" date="2018-06" db="EMBL/GenBank/DDBJ databases">
        <authorList>
            <person name="Zhirakovskaya E."/>
        </authorList>
    </citation>
    <scope>NUCLEOTIDE SEQUENCE</scope>
</reference>
<evidence type="ECO:0008006" key="2">
    <source>
        <dbReference type="Google" id="ProtNLM"/>
    </source>
</evidence>